<evidence type="ECO:0000256" key="2">
    <source>
        <dbReference type="ARBA" id="ARBA00022448"/>
    </source>
</evidence>
<accession>A0A6A7YZ38</accession>
<dbReference type="GO" id="GO:0005886">
    <property type="term" value="C:plasma membrane"/>
    <property type="evidence" value="ECO:0007669"/>
    <property type="project" value="UniProtKB-SubCell"/>
</dbReference>
<dbReference type="InterPro" id="IPR036259">
    <property type="entry name" value="MFS_trans_sf"/>
</dbReference>
<keyword evidence="6 7" id="KW-0472">Membrane</keyword>
<dbReference type="InterPro" id="IPR020846">
    <property type="entry name" value="MFS_dom"/>
</dbReference>
<evidence type="ECO:0000259" key="8">
    <source>
        <dbReference type="PROSITE" id="PS50850"/>
    </source>
</evidence>
<keyword evidence="4 7" id="KW-0812">Transmembrane</keyword>
<dbReference type="Pfam" id="PF07690">
    <property type="entry name" value="MFS_1"/>
    <property type="match status" value="1"/>
</dbReference>
<keyword evidence="5 7" id="KW-1133">Transmembrane helix</keyword>
<dbReference type="InterPro" id="IPR050171">
    <property type="entry name" value="MFS_Transporters"/>
</dbReference>
<feature type="transmembrane region" description="Helical" evidence="7">
    <location>
        <begin position="39"/>
        <end position="61"/>
    </location>
</feature>
<feature type="transmembrane region" description="Helical" evidence="7">
    <location>
        <begin position="98"/>
        <end position="120"/>
    </location>
</feature>
<feature type="transmembrane region" description="Helical" evidence="7">
    <location>
        <begin position="132"/>
        <end position="153"/>
    </location>
</feature>
<keyword evidence="2" id="KW-0813">Transport</keyword>
<dbReference type="AlphaFoldDB" id="A0A6A7YZ38"/>
<organism evidence="9">
    <name type="scientific">Pseudomonas helleri</name>
    <dbReference type="NCBI Taxonomy" id="1608996"/>
    <lineage>
        <taxon>Bacteria</taxon>
        <taxon>Pseudomonadati</taxon>
        <taxon>Pseudomonadota</taxon>
        <taxon>Gammaproteobacteria</taxon>
        <taxon>Pseudomonadales</taxon>
        <taxon>Pseudomonadaceae</taxon>
        <taxon>Pseudomonas</taxon>
    </lineage>
</organism>
<evidence type="ECO:0000256" key="5">
    <source>
        <dbReference type="ARBA" id="ARBA00022989"/>
    </source>
</evidence>
<feature type="domain" description="Major facilitator superfamily (MFS) profile" evidence="8">
    <location>
        <begin position="6"/>
        <end position="219"/>
    </location>
</feature>
<gene>
    <name evidence="9" type="ORF">GHN86_19560</name>
</gene>
<proteinExistence type="predicted"/>
<sequence length="219" mass="23084">MNRFKLVWALGIAQILAWSSTYYLPAVLATPITKETGWSVTSVVIGLSWGLLVAGACSPMVGRWIDQSGGRPVLAASSLFLAMGMLLMGLASHLAVYYLAWTLIGAGMAAGLYDAAFSTLGRLLGDHARASMTGLTLLGGFASTLGWPLIAGLEHQIGWRYSCFSLAAMHLVVGLPIHLLTIPSEKDPPAESAPLTSPSSIPRLCTKSIAACNVGCRPR</sequence>
<dbReference type="Gene3D" id="1.20.1250.20">
    <property type="entry name" value="MFS general substrate transporter like domains"/>
    <property type="match status" value="1"/>
</dbReference>
<evidence type="ECO:0000256" key="1">
    <source>
        <dbReference type="ARBA" id="ARBA00004651"/>
    </source>
</evidence>
<dbReference type="SUPFAM" id="SSF103473">
    <property type="entry name" value="MFS general substrate transporter"/>
    <property type="match status" value="1"/>
</dbReference>
<dbReference type="PANTHER" id="PTHR23517">
    <property type="entry name" value="RESISTANCE PROTEIN MDTM, PUTATIVE-RELATED-RELATED"/>
    <property type="match status" value="1"/>
</dbReference>
<evidence type="ECO:0000256" key="3">
    <source>
        <dbReference type="ARBA" id="ARBA00022475"/>
    </source>
</evidence>
<evidence type="ECO:0000256" key="7">
    <source>
        <dbReference type="SAM" id="Phobius"/>
    </source>
</evidence>
<dbReference type="PROSITE" id="PS50850">
    <property type="entry name" value="MFS"/>
    <property type="match status" value="1"/>
</dbReference>
<comment type="caution">
    <text evidence="9">The sequence shown here is derived from an EMBL/GenBank/DDBJ whole genome shotgun (WGS) entry which is preliminary data.</text>
</comment>
<comment type="subcellular location">
    <subcellularLocation>
        <location evidence="1">Cell membrane</location>
        <topology evidence="1">Multi-pass membrane protein</topology>
    </subcellularLocation>
</comment>
<keyword evidence="3" id="KW-1003">Cell membrane</keyword>
<reference evidence="9" key="1">
    <citation type="submission" date="2019-10" db="EMBL/GenBank/DDBJ databases">
        <title>Evaluation of single-gene subtyping targets for Pseudomonas.</title>
        <authorList>
            <person name="Reichler S.J."/>
            <person name="Orsi R.H."/>
            <person name="Wiedmann M."/>
            <person name="Martin N.H."/>
            <person name="Murphy S.I."/>
        </authorList>
    </citation>
    <scope>NUCLEOTIDE SEQUENCE</scope>
    <source>
        <strain evidence="9">FSL R10-2339</strain>
    </source>
</reference>
<feature type="transmembrane region" description="Helical" evidence="7">
    <location>
        <begin position="73"/>
        <end position="92"/>
    </location>
</feature>
<dbReference type="PANTHER" id="PTHR23517:SF2">
    <property type="entry name" value="MULTIDRUG RESISTANCE PROTEIN MDTH"/>
    <property type="match status" value="1"/>
</dbReference>
<evidence type="ECO:0000256" key="6">
    <source>
        <dbReference type="ARBA" id="ARBA00023136"/>
    </source>
</evidence>
<dbReference type="InterPro" id="IPR011701">
    <property type="entry name" value="MFS"/>
</dbReference>
<name>A0A6A7YZ38_9PSED</name>
<dbReference type="EMBL" id="WIWC01000042">
    <property type="protein sequence ID" value="MQT82244.1"/>
    <property type="molecule type" value="Genomic_DNA"/>
</dbReference>
<dbReference type="GO" id="GO:0022857">
    <property type="term" value="F:transmembrane transporter activity"/>
    <property type="evidence" value="ECO:0007669"/>
    <property type="project" value="InterPro"/>
</dbReference>
<protein>
    <submittedName>
        <fullName evidence="9">MFS transporter</fullName>
    </submittedName>
</protein>
<evidence type="ECO:0000256" key="4">
    <source>
        <dbReference type="ARBA" id="ARBA00022692"/>
    </source>
</evidence>
<evidence type="ECO:0000313" key="9">
    <source>
        <dbReference type="EMBL" id="MQT82244.1"/>
    </source>
</evidence>
<feature type="transmembrane region" description="Helical" evidence="7">
    <location>
        <begin position="159"/>
        <end position="180"/>
    </location>
</feature>